<protein>
    <submittedName>
        <fullName evidence="3">ENTH-domain-containing protein</fullName>
    </submittedName>
</protein>
<dbReference type="Proteomes" id="UP000298030">
    <property type="component" value="Unassembled WGS sequence"/>
</dbReference>
<reference evidence="3 4" key="1">
    <citation type="journal article" date="2019" name="Nat. Ecol. Evol.">
        <title>Megaphylogeny resolves global patterns of mushroom evolution.</title>
        <authorList>
            <person name="Varga T."/>
            <person name="Krizsan K."/>
            <person name="Foldi C."/>
            <person name="Dima B."/>
            <person name="Sanchez-Garcia M."/>
            <person name="Sanchez-Ramirez S."/>
            <person name="Szollosi G.J."/>
            <person name="Szarkandi J.G."/>
            <person name="Papp V."/>
            <person name="Albert L."/>
            <person name="Andreopoulos W."/>
            <person name="Angelini C."/>
            <person name="Antonin V."/>
            <person name="Barry K.W."/>
            <person name="Bougher N.L."/>
            <person name="Buchanan P."/>
            <person name="Buyck B."/>
            <person name="Bense V."/>
            <person name="Catcheside P."/>
            <person name="Chovatia M."/>
            <person name="Cooper J."/>
            <person name="Damon W."/>
            <person name="Desjardin D."/>
            <person name="Finy P."/>
            <person name="Geml J."/>
            <person name="Haridas S."/>
            <person name="Hughes K."/>
            <person name="Justo A."/>
            <person name="Karasinski D."/>
            <person name="Kautmanova I."/>
            <person name="Kiss B."/>
            <person name="Kocsube S."/>
            <person name="Kotiranta H."/>
            <person name="LaButti K.M."/>
            <person name="Lechner B.E."/>
            <person name="Liimatainen K."/>
            <person name="Lipzen A."/>
            <person name="Lukacs Z."/>
            <person name="Mihaltcheva S."/>
            <person name="Morgado L.N."/>
            <person name="Niskanen T."/>
            <person name="Noordeloos M.E."/>
            <person name="Ohm R.A."/>
            <person name="Ortiz-Santana B."/>
            <person name="Ovrebo C."/>
            <person name="Racz N."/>
            <person name="Riley R."/>
            <person name="Savchenko A."/>
            <person name="Shiryaev A."/>
            <person name="Soop K."/>
            <person name="Spirin V."/>
            <person name="Szebenyi C."/>
            <person name="Tomsovsky M."/>
            <person name="Tulloss R.E."/>
            <person name="Uehling J."/>
            <person name="Grigoriev I.V."/>
            <person name="Vagvolgyi C."/>
            <person name="Papp T."/>
            <person name="Martin F.M."/>
            <person name="Miettinen O."/>
            <person name="Hibbett D.S."/>
            <person name="Nagy L.G."/>
        </authorList>
    </citation>
    <scope>NUCLEOTIDE SEQUENCE [LARGE SCALE GENOMIC DNA]</scope>
    <source>
        <strain evidence="3 4">FP101781</strain>
    </source>
</reference>
<dbReference type="InterPro" id="IPR013809">
    <property type="entry name" value="ENTH"/>
</dbReference>
<evidence type="ECO:0000313" key="4">
    <source>
        <dbReference type="Proteomes" id="UP000298030"/>
    </source>
</evidence>
<feature type="compositionally biased region" description="Pro residues" evidence="1">
    <location>
        <begin position="268"/>
        <end position="277"/>
    </location>
</feature>
<dbReference type="InterPro" id="IPR008942">
    <property type="entry name" value="ENTH_VHS"/>
</dbReference>
<dbReference type="Pfam" id="PF01417">
    <property type="entry name" value="ENTH"/>
    <property type="match status" value="1"/>
</dbReference>
<dbReference type="GO" id="GO:0005768">
    <property type="term" value="C:endosome"/>
    <property type="evidence" value="ECO:0007669"/>
    <property type="project" value="TreeGrafter"/>
</dbReference>
<dbReference type="PROSITE" id="PS50942">
    <property type="entry name" value="ENTH"/>
    <property type="match status" value="1"/>
</dbReference>
<dbReference type="SUPFAM" id="SSF48464">
    <property type="entry name" value="ENTH/VHS domain"/>
    <property type="match status" value="1"/>
</dbReference>
<dbReference type="FunFam" id="1.25.40.90:FF:000006">
    <property type="entry name" value="Clathrin interactor 1"/>
    <property type="match status" value="1"/>
</dbReference>
<dbReference type="GO" id="GO:0030276">
    <property type="term" value="F:clathrin binding"/>
    <property type="evidence" value="ECO:0007669"/>
    <property type="project" value="TreeGrafter"/>
</dbReference>
<evidence type="ECO:0000259" key="2">
    <source>
        <dbReference type="PROSITE" id="PS50942"/>
    </source>
</evidence>
<keyword evidence="4" id="KW-1185">Reference proteome</keyword>
<dbReference type="SMART" id="SM00273">
    <property type="entry name" value="ENTH"/>
    <property type="match status" value="1"/>
</dbReference>
<feature type="compositionally biased region" description="Low complexity" evidence="1">
    <location>
        <begin position="433"/>
        <end position="445"/>
    </location>
</feature>
<dbReference type="STRING" id="71717.A0A4Y7U162"/>
<dbReference type="PANTHER" id="PTHR12276">
    <property type="entry name" value="EPSIN/ENT-RELATED"/>
    <property type="match status" value="1"/>
</dbReference>
<dbReference type="OrthoDB" id="4033880at2759"/>
<dbReference type="GO" id="GO:0005543">
    <property type="term" value="F:phospholipid binding"/>
    <property type="evidence" value="ECO:0007669"/>
    <property type="project" value="TreeGrafter"/>
</dbReference>
<proteinExistence type="predicted"/>
<organism evidence="3 4">
    <name type="scientific">Coprinellus micaceus</name>
    <name type="common">Glistening ink-cap mushroom</name>
    <name type="synonym">Coprinus micaceus</name>
    <dbReference type="NCBI Taxonomy" id="71717"/>
    <lineage>
        <taxon>Eukaryota</taxon>
        <taxon>Fungi</taxon>
        <taxon>Dikarya</taxon>
        <taxon>Basidiomycota</taxon>
        <taxon>Agaricomycotina</taxon>
        <taxon>Agaricomycetes</taxon>
        <taxon>Agaricomycetidae</taxon>
        <taxon>Agaricales</taxon>
        <taxon>Agaricineae</taxon>
        <taxon>Psathyrellaceae</taxon>
        <taxon>Coprinellus</taxon>
    </lineage>
</organism>
<accession>A0A4Y7U162</accession>
<evidence type="ECO:0000313" key="3">
    <source>
        <dbReference type="EMBL" id="TEB39981.1"/>
    </source>
</evidence>
<feature type="region of interest" description="Disordered" evidence="1">
    <location>
        <begin position="466"/>
        <end position="523"/>
    </location>
</feature>
<feature type="compositionally biased region" description="Low complexity" evidence="1">
    <location>
        <begin position="246"/>
        <end position="255"/>
    </location>
</feature>
<dbReference type="GO" id="GO:0005829">
    <property type="term" value="C:cytosol"/>
    <property type="evidence" value="ECO:0007669"/>
    <property type="project" value="GOC"/>
</dbReference>
<dbReference type="GO" id="GO:0005886">
    <property type="term" value="C:plasma membrane"/>
    <property type="evidence" value="ECO:0007669"/>
    <property type="project" value="TreeGrafter"/>
</dbReference>
<feature type="compositionally biased region" description="Low complexity" evidence="1">
    <location>
        <begin position="362"/>
        <end position="378"/>
    </location>
</feature>
<dbReference type="PANTHER" id="PTHR12276:SF45">
    <property type="entry name" value="CLATHRIN INTERACTOR 1"/>
    <property type="match status" value="1"/>
</dbReference>
<gene>
    <name evidence="3" type="ORF">FA13DRAFT_1751140</name>
</gene>
<feature type="region of interest" description="Disordered" evidence="1">
    <location>
        <begin position="204"/>
        <end position="283"/>
    </location>
</feature>
<sequence length="523" mass="54545">MDKIESLSSTLSSLTMYDIKSMYTQAKNVVLNISEMEAKVREATNDDPWGASSTLMGEIAQGAQFNEIMPCIYGRFMEKEASQWRQIYKALVLLEYLIKNGSERVVDDARSHISTLKMLRNFHYIDDKGKDEGINVRNRSKELVELLQDVDKIRSERRKSKANKNKFTGVGNDGMAFGGTGSRYGGFGSDSLGGGGYANDHYSSGSGSGRGGNSSSFNYNDHSSSAPQGRRQFEEYDAGGDDIAPSRGSTSTRSSSLREPTRKVPTPATAPPPPPAPVQNLLDFDDDAFGAPVAAPAPASNKALPAVAPVSLDDDDFADFQAAPVQAVPAPALAPAAPAKSNDLFAMLNSSAPLAPRPTSQPPVAAASPPFAQATAPPGYGAPLGGFATTHRPTPSSSVQPTYASPLAPQQNLFGGAAPLRPTTASQSFGAGARPSSTPAVAAPAKPAANFDDLWSLGLGASTSKPATPVGGMKSMQALQQEKAQASIWGAAGQKRAPQPAQFGAFGVSSSGAGASGDDDLLL</sequence>
<dbReference type="EMBL" id="QPFP01000001">
    <property type="protein sequence ID" value="TEB39981.1"/>
    <property type="molecule type" value="Genomic_DNA"/>
</dbReference>
<feature type="region of interest" description="Disordered" evidence="1">
    <location>
        <begin position="352"/>
        <end position="445"/>
    </location>
</feature>
<dbReference type="GO" id="GO:0030125">
    <property type="term" value="C:clathrin vesicle coat"/>
    <property type="evidence" value="ECO:0007669"/>
    <property type="project" value="TreeGrafter"/>
</dbReference>
<dbReference type="GO" id="GO:0006897">
    <property type="term" value="P:endocytosis"/>
    <property type="evidence" value="ECO:0007669"/>
    <property type="project" value="TreeGrafter"/>
</dbReference>
<feature type="compositionally biased region" description="Low complexity" evidence="1">
    <location>
        <begin position="213"/>
        <end position="225"/>
    </location>
</feature>
<dbReference type="AlphaFoldDB" id="A0A4Y7U162"/>
<dbReference type="Gene3D" id="1.25.40.90">
    <property type="match status" value="1"/>
</dbReference>
<feature type="compositionally biased region" description="Polar residues" evidence="1">
    <location>
        <begin position="391"/>
        <end position="413"/>
    </location>
</feature>
<evidence type="ECO:0000256" key="1">
    <source>
        <dbReference type="SAM" id="MobiDB-lite"/>
    </source>
</evidence>
<dbReference type="CDD" id="cd16992">
    <property type="entry name" value="ENTH_Ent3"/>
    <property type="match status" value="1"/>
</dbReference>
<dbReference type="GO" id="GO:0006895">
    <property type="term" value="P:Golgi to endosome transport"/>
    <property type="evidence" value="ECO:0007669"/>
    <property type="project" value="TreeGrafter"/>
</dbReference>
<feature type="domain" description="ENTH" evidence="2">
    <location>
        <begin position="28"/>
        <end position="157"/>
    </location>
</feature>
<comment type="caution">
    <text evidence="3">The sequence shown here is derived from an EMBL/GenBank/DDBJ whole genome shotgun (WGS) entry which is preliminary data.</text>
</comment>
<name>A0A4Y7U162_COPMI</name>